<dbReference type="InterPro" id="IPR011051">
    <property type="entry name" value="RmlC_Cupin_sf"/>
</dbReference>
<dbReference type="Pfam" id="PF04115">
    <property type="entry name" value="Ureidogly_lyase"/>
    <property type="match status" value="1"/>
</dbReference>
<dbReference type="GO" id="GO:0050385">
    <property type="term" value="F:ureidoglycolate lyase activity"/>
    <property type="evidence" value="ECO:0007669"/>
    <property type="project" value="UniProtKB-EC"/>
</dbReference>
<comment type="subunit">
    <text evidence="1">Homodimer.</text>
</comment>
<dbReference type="STRING" id="578942.SAMN05216289_13928"/>
<gene>
    <name evidence="5" type="ORF">SAMN05216289_13928</name>
</gene>
<evidence type="ECO:0000256" key="4">
    <source>
        <dbReference type="ARBA" id="ARBA00047684"/>
    </source>
</evidence>
<evidence type="ECO:0000256" key="1">
    <source>
        <dbReference type="ARBA" id="ARBA00011738"/>
    </source>
</evidence>
<dbReference type="AlphaFoldDB" id="A0A1I5AL95"/>
<sequence>MIRPLAVEPLTRAAFAAYGDLIEADSARDRYMVNAGTATRFDDLAHIDTASHGGHPLLSIFRAAPRALPFDVVMLESHPLGSQAFVPLDPALAFVVVVAADPDAAPRAFLARHGQGVNYHRGTWHHPLIALERGGDFLVVDRGGEGHNCDEVTLDTTWRVGHARV</sequence>
<protein>
    <submittedName>
        <fullName evidence="5">Ureidoglycolate lyase</fullName>
    </submittedName>
</protein>
<evidence type="ECO:0000313" key="6">
    <source>
        <dbReference type="Proteomes" id="UP000198575"/>
    </source>
</evidence>
<organism evidence="5 6">
    <name type="scientific">Dokdonella immobilis</name>
    <dbReference type="NCBI Taxonomy" id="578942"/>
    <lineage>
        <taxon>Bacteria</taxon>
        <taxon>Pseudomonadati</taxon>
        <taxon>Pseudomonadota</taxon>
        <taxon>Gammaproteobacteria</taxon>
        <taxon>Lysobacterales</taxon>
        <taxon>Rhodanobacteraceae</taxon>
        <taxon>Dokdonella</taxon>
    </lineage>
</organism>
<dbReference type="PIRSF" id="PIRSF017306">
    <property type="entry name" value="Ureidogly_hydro"/>
    <property type="match status" value="1"/>
</dbReference>
<dbReference type="CDD" id="cd20298">
    <property type="entry name" value="cupin_UAH"/>
    <property type="match status" value="1"/>
</dbReference>
<dbReference type="NCBIfam" id="NF009932">
    <property type="entry name" value="PRK13395.1"/>
    <property type="match status" value="1"/>
</dbReference>
<keyword evidence="3 5" id="KW-0456">Lyase</keyword>
<accession>A0A1I5AL95</accession>
<dbReference type="InterPro" id="IPR047233">
    <property type="entry name" value="UAH_cupin"/>
</dbReference>
<proteinExistence type="predicted"/>
<evidence type="ECO:0000256" key="3">
    <source>
        <dbReference type="ARBA" id="ARBA00023239"/>
    </source>
</evidence>
<reference evidence="5 6" key="1">
    <citation type="submission" date="2016-10" db="EMBL/GenBank/DDBJ databases">
        <authorList>
            <person name="de Groot N.N."/>
        </authorList>
    </citation>
    <scope>NUCLEOTIDE SEQUENCE [LARGE SCALE GENOMIC DNA]</scope>
    <source>
        <strain evidence="5 6">CGMCC 1.7659</strain>
    </source>
</reference>
<dbReference type="SUPFAM" id="SSF51182">
    <property type="entry name" value="RmlC-like cupins"/>
    <property type="match status" value="1"/>
</dbReference>
<evidence type="ECO:0000313" key="5">
    <source>
        <dbReference type="EMBL" id="SFN63130.1"/>
    </source>
</evidence>
<dbReference type="GO" id="GO:0000256">
    <property type="term" value="P:allantoin catabolic process"/>
    <property type="evidence" value="ECO:0007669"/>
    <property type="project" value="InterPro"/>
</dbReference>
<name>A0A1I5AL95_9GAMM</name>
<dbReference type="InterPro" id="IPR007247">
    <property type="entry name" value="Ureidogly_lyase"/>
</dbReference>
<keyword evidence="2" id="KW-0659">Purine metabolism</keyword>
<dbReference type="PANTHER" id="PTHR21221:SF1">
    <property type="entry name" value="UREIDOGLYCOLATE LYASE"/>
    <property type="match status" value="1"/>
</dbReference>
<dbReference type="GO" id="GO:0006144">
    <property type="term" value="P:purine nucleobase metabolic process"/>
    <property type="evidence" value="ECO:0007669"/>
    <property type="project" value="UniProtKB-KW"/>
</dbReference>
<dbReference type="EMBL" id="FOVF01000039">
    <property type="protein sequence ID" value="SFN63130.1"/>
    <property type="molecule type" value="Genomic_DNA"/>
</dbReference>
<dbReference type="Gene3D" id="2.60.120.480">
    <property type="entry name" value="Ureidoglycolate hydrolase"/>
    <property type="match status" value="1"/>
</dbReference>
<dbReference type="Proteomes" id="UP000198575">
    <property type="component" value="Unassembled WGS sequence"/>
</dbReference>
<keyword evidence="6" id="KW-1185">Reference proteome</keyword>
<dbReference type="RefSeq" id="WP_217647914.1">
    <property type="nucleotide sequence ID" value="NZ_FOVF01000039.1"/>
</dbReference>
<dbReference type="InterPro" id="IPR024060">
    <property type="entry name" value="Ureidoglycolate_lyase_dom_sf"/>
</dbReference>
<comment type="catalytic activity">
    <reaction evidence="4">
        <text>(S)-ureidoglycolate = urea + glyoxylate</text>
        <dbReference type="Rhea" id="RHEA:11304"/>
        <dbReference type="ChEBI" id="CHEBI:16199"/>
        <dbReference type="ChEBI" id="CHEBI:36655"/>
        <dbReference type="ChEBI" id="CHEBI:57296"/>
        <dbReference type="EC" id="4.3.2.3"/>
    </reaction>
</comment>
<dbReference type="PANTHER" id="PTHR21221">
    <property type="entry name" value="UREIDOGLYCOLATE HYDROLASE"/>
    <property type="match status" value="1"/>
</dbReference>
<dbReference type="GO" id="GO:0004848">
    <property type="term" value="F:ureidoglycolate hydrolase activity"/>
    <property type="evidence" value="ECO:0007669"/>
    <property type="project" value="InterPro"/>
</dbReference>
<evidence type="ECO:0000256" key="2">
    <source>
        <dbReference type="ARBA" id="ARBA00022631"/>
    </source>
</evidence>